<feature type="compositionally biased region" description="Basic and acidic residues" evidence="1">
    <location>
        <begin position="9"/>
        <end position="37"/>
    </location>
</feature>
<evidence type="ECO:0000313" key="2">
    <source>
        <dbReference type="EMBL" id="CAI9735516.1"/>
    </source>
</evidence>
<evidence type="ECO:0000313" key="3">
    <source>
        <dbReference type="Proteomes" id="UP001162480"/>
    </source>
</evidence>
<name>A0AA36FDY6_OCTVU</name>
<evidence type="ECO:0000256" key="1">
    <source>
        <dbReference type="SAM" id="MobiDB-lite"/>
    </source>
</evidence>
<dbReference type="EMBL" id="OX597830">
    <property type="protein sequence ID" value="CAI9735516.1"/>
    <property type="molecule type" value="Genomic_DNA"/>
</dbReference>
<feature type="region of interest" description="Disordered" evidence="1">
    <location>
        <begin position="1"/>
        <end position="44"/>
    </location>
</feature>
<keyword evidence="3" id="KW-1185">Reference proteome</keyword>
<accession>A0AA36FDY6</accession>
<gene>
    <name evidence="2" type="ORF">OCTVUL_1B003272</name>
</gene>
<dbReference type="Proteomes" id="UP001162480">
    <property type="component" value="Chromosome 17"/>
</dbReference>
<proteinExistence type="predicted"/>
<protein>
    <submittedName>
        <fullName evidence="2">Uncharacterized protein</fullName>
    </submittedName>
</protein>
<reference evidence="2" key="1">
    <citation type="submission" date="2023-08" db="EMBL/GenBank/DDBJ databases">
        <authorList>
            <person name="Alioto T."/>
            <person name="Alioto T."/>
            <person name="Gomez Garrido J."/>
        </authorList>
    </citation>
    <scope>NUCLEOTIDE SEQUENCE</scope>
</reference>
<sequence>MFKVKVKVQKGEKEKEACDPIESEKGQDKTKREEQNKGDINTLDNCKSNENAKIHQEKPRVKVWSFLVCSVKISFKLRQHVDLTSCDLFKYNGNFEKENNKINYNLQDQY</sequence>
<organism evidence="2 3">
    <name type="scientific">Octopus vulgaris</name>
    <name type="common">Common octopus</name>
    <dbReference type="NCBI Taxonomy" id="6645"/>
    <lineage>
        <taxon>Eukaryota</taxon>
        <taxon>Metazoa</taxon>
        <taxon>Spiralia</taxon>
        <taxon>Lophotrochozoa</taxon>
        <taxon>Mollusca</taxon>
        <taxon>Cephalopoda</taxon>
        <taxon>Coleoidea</taxon>
        <taxon>Octopodiformes</taxon>
        <taxon>Octopoda</taxon>
        <taxon>Incirrata</taxon>
        <taxon>Octopodidae</taxon>
        <taxon>Octopus</taxon>
    </lineage>
</organism>
<dbReference type="AlphaFoldDB" id="A0AA36FDY6"/>